<keyword evidence="3" id="KW-1185">Reference proteome</keyword>
<accession>A0AAV4G8D5</accession>
<gene>
    <name evidence="2" type="ORF">ElyMa_002336100</name>
</gene>
<feature type="compositionally biased region" description="Low complexity" evidence="1">
    <location>
        <begin position="59"/>
        <end position="70"/>
    </location>
</feature>
<reference evidence="2 3" key="1">
    <citation type="journal article" date="2021" name="Elife">
        <title>Chloroplast acquisition without the gene transfer in kleptoplastic sea slugs, Plakobranchus ocellatus.</title>
        <authorList>
            <person name="Maeda T."/>
            <person name="Takahashi S."/>
            <person name="Yoshida T."/>
            <person name="Shimamura S."/>
            <person name="Takaki Y."/>
            <person name="Nagai Y."/>
            <person name="Toyoda A."/>
            <person name="Suzuki Y."/>
            <person name="Arimoto A."/>
            <person name="Ishii H."/>
            <person name="Satoh N."/>
            <person name="Nishiyama T."/>
            <person name="Hasebe M."/>
            <person name="Maruyama T."/>
            <person name="Minagawa J."/>
            <person name="Obokata J."/>
            <person name="Shigenobu S."/>
        </authorList>
    </citation>
    <scope>NUCLEOTIDE SEQUENCE [LARGE SCALE GENOMIC DNA]</scope>
</reference>
<evidence type="ECO:0000313" key="3">
    <source>
        <dbReference type="Proteomes" id="UP000762676"/>
    </source>
</evidence>
<evidence type="ECO:0000256" key="1">
    <source>
        <dbReference type="SAM" id="MobiDB-lite"/>
    </source>
</evidence>
<evidence type="ECO:0000313" key="2">
    <source>
        <dbReference type="EMBL" id="GFR81243.1"/>
    </source>
</evidence>
<organism evidence="2 3">
    <name type="scientific">Elysia marginata</name>
    <dbReference type="NCBI Taxonomy" id="1093978"/>
    <lineage>
        <taxon>Eukaryota</taxon>
        <taxon>Metazoa</taxon>
        <taxon>Spiralia</taxon>
        <taxon>Lophotrochozoa</taxon>
        <taxon>Mollusca</taxon>
        <taxon>Gastropoda</taxon>
        <taxon>Heterobranchia</taxon>
        <taxon>Euthyneura</taxon>
        <taxon>Panpulmonata</taxon>
        <taxon>Sacoglossa</taxon>
        <taxon>Placobranchoidea</taxon>
        <taxon>Plakobranchidae</taxon>
        <taxon>Elysia</taxon>
    </lineage>
</organism>
<feature type="region of interest" description="Disordered" evidence="1">
    <location>
        <begin position="46"/>
        <end position="70"/>
    </location>
</feature>
<dbReference type="EMBL" id="BMAT01004809">
    <property type="protein sequence ID" value="GFR81243.1"/>
    <property type="molecule type" value="Genomic_DNA"/>
</dbReference>
<dbReference type="AlphaFoldDB" id="A0AAV4G8D5"/>
<protein>
    <submittedName>
        <fullName evidence="2">Uncharacterized protein</fullName>
    </submittedName>
</protein>
<dbReference type="Proteomes" id="UP000762676">
    <property type="component" value="Unassembled WGS sequence"/>
</dbReference>
<name>A0AAV4G8D5_9GAST</name>
<sequence>MLRWPPQESAAWINTWTPTCSIDLWSSVTDCLPGALCLAWSERAGETRTDQAATPPPTTTIKNKTSNNNNNIKTNCNINNNNNSNNNIIYTTTTTTNNHNSNNINNNIIINTNICSNIKVINLNQ</sequence>
<comment type="caution">
    <text evidence="2">The sequence shown here is derived from an EMBL/GenBank/DDBJ whole genome shotgun (WGS) entry which is preliminary data.</text>
</comment>
<proteinExistence type="predicted"/>